<evidence type="ECO:0000313" key="1">
    <source>
        <dbReference type="EMBL" id="RYB96303.1"/>
    </source>
</evidence>
<dbReference type="RefSeq" id="WP_129473253.1">
    <property type="nucleotide sequence ID" value="NZ_SDWS01000001.1"/>
</dbReference>
<name>A0A4Q2S7E4_9ACTN</name>
<dbReference type="EMBL" id="SDWS01000001">
    <property type="protein sequence ID" value="RYB96303.1"/>
    <property type="molecule type" value="Genomic_DNA"/>
</dbReference>
<organism evidence="1 2">
    <name type="scientific">Nocardioides glacieisoli</name>
    <dbReference type="NCBI Taxonomy" id="1168730"/>
    <lineage>
        <taxon>Bacteria</taxon>
        <taxon>Bacillati</taxon>
        <taxon>Actinomycetota</taxon>
        <taxon>Actinomycetes</taxon>
        <taxon>Propionibacteriales</taxon>
        <taxon>Nocardioidaceae</taxon>
        <taxon>Nocardioides</taxon>
    </lineage>
</organism>
<dbReference type="OrthoDB" id="3689408at2"/>
<dbReference type="Proteomes" id="UP000291838">
    <property type="component" value="Unassembled WGS sequence"/>
</dbReference>
<evidence type="ECO:0000313" key="2">
    <source>
        <dbReference type="Proteomes" id="UP000291838"/>
    </source>
</evidence>
<gene>
    <name evidence="1" type="ORF">EUA06_01615</name>
</gene>
<protein>
    <submittedName>
        <fullName evidence="1">Uncharacterized protein</fullName>
    </submittedName>
</protein>
<sequence length="156" mass="16765">MTDKDAEQDVALLEELRDMWVTYDPPPPGLTAAMIAIVAAADLDEEWELLTLVSDSAHEPAAQVRGLSTARVLYFNAAAGWSLEAEIDGDQVKGQLLDHSGDMGSVEIALETSEGPSWTTGVDEVGFFALQADATGSVRFAVTIDGRVARSRWLDV</sequence>
<keyword evidence="2" id="KW-1185">Reference proteome</keyword>
<dbReference type="AlphaFoldDB" id="A0A4Q2S7E4"/>
<comment type="caution">
    <text evidence="1">The sequence shown here is derived from an EMBL/GenBank/DDBJ whole genome shotgun (WGS) entry which is preliminary data.</text>
</comment>
<reference evidence="1 2" key="1">
    <citation type="submission" date="2019-01" db="EMBL/GenBank/DDBJ databases">
        <title>Novel species of Nocardioides.</title>
        <authorList>
            <person name="Liu Q."/>
            <person name="Xin Y.-H."/>
        </authorList>
    </citation>
    <scope>NUCLEOTIDE SEQUENCE [LARGE SCALE GENOMIC DNA]</scope>
    <source>
        <strain evidence="1 2">HLT3-15</strain>
    </source>
</reference>
<proteinExistence type="predicted"/>
<accession>A0A4Q2S7E4</accession>